<dbReference type="GO" id="GO:0043365">
    <property type="term" value="F:[formate-C-acetyltransferase]-activating enzyme activity"/>
    <property type="evidence" value="ECO:0007669"/>
    <property type="project" value="InterPro"/>
</dbReference>
<evidence type="ECO:0000256" key="8">
    <source>
        <dbReference type="ARBA" id="ARBA00023002"/>
    </source>
</evidence>
<keyword evidence="10" id="KW-0411">Iron-sulfur</keyword>
<evidence type="ECO:0000313" key="13">
    <source>
        <dbReference type="EMBL" id="TCQ08111.1"/>
    </source>
</evidence>
<keyword evidence="9" id="KW-0408">Iron</keyword>
<evidence type="ECO:0000256" key="1">
    <source>
        <dbReference type="ARBA" id="ARBA00001966"/>
    </source>
</evidence>
<evidence type="ECO:0000256" key="5">
    <source>
        <dbReference type="ARBA" id="ARBA00022485"/>
    </source>
</evidence>
<dbReference type="SFLD" id="SFLDS00029">
    <property type="entry name" value="Radical_SAM"/>
    <property type="match status" value="1"/>
</dbReference>
<dbReference type="PANTHER" id="PTHR30352:SF2">
    <property type="entry name" value="ANAEROBIC RIBONUCLEOSIDE-TRIPHOSPHATE REDUCTASE-ACTIVATING PROTEIN"/>
    <property type="match status" value="1"/>
</dbReference>
<comment type="similarity">
    <text evidence="3 12">Belongs to the organic radical-activating enzymes family.</text>
</comment>
<dbReference type="OrthoDB" id="9782387at2"/>
<dbReference type="NCBIfam" id="TIGR02491">
    <property type="entry name" value="NrdG"/>
    <property type="match status" value="1"/>
</dbReference>
<reference evidence="13 14" key="1">
    <citation type="submission" date="2019-03" db="EMBL/GenBank/DDBJ databases">
        <title>Genomic Encyclopedia of Type Strains, Phase IV (KMG-IV): sequencing the most valuable type-strain genomes for metagenomic binning, comparative biology and taxonomic classification.</title>
        <authorList>
            <person name="Goeker M."/>
        </authorList>
    </citation>
    <scope>NUCLEOTIDE SEQUENCE [LARGE SCALE GENOMIC DNA]</scope>
    <source>
        <strain evidence="13 14">DSM 100013</strain>
    </source>
</reference>
<dbReference type="GO" id="GO:0046872">
    <property type="term" value="F:metal ion binding"/>
    <property type="evidence" value="ECO:0007669"/>
    <property type="project" value="UniProtKB-KW"/>
</dbReference>
<dbReference type="InterPro" id="IPR007197">
    <property type="entry name" value="rSAM"/>
</dbReference>
<evidence type="ECO:0000313" key="14">
    <source>
        <dbReference type="Proteomes" id="UP000295504"/>
    </source>
</evidence>
<dbReference type="SFLD" id="SFLDF00299">
    <property type="entry name" value="anaerobic_ribonucleoside-triph"/>
    <property type="match status" value="1"/>
</dbReference>
<dbReference type="PANTHER" id="PTHR30352">
    <property type="entry name" value="PYRUVATE FORMATE-LYASE-ACTIVATING ENZYME"/>
    <property type="match status" value="1"/>
</dbReference>
<dbReference type="GO" id="GO:0051539">
    <property type="term" value="F:4 iron, 4 sulfur cluster binding"/>
    <property type="evidence" value="ECO:0007669"/>
    <property type="project" value="UniProtKB-KW"/>
</dbReference>
<accession>A0A4R2TW02</accession>
<dbReference type="InterPro" id="IPR013785">
    <property type="entry name" value="Aldolase_TIM"/>
</dbReference>
<evidence type="ECO:0000256" key="6">
    <source>
        <dbReference type="ARBA" id="ARBA00022691"/>
    </source>
</evidence>
<dbReference type="PIRSF" id="PIRSF000368">
    <property type="entry name" value="NrdG"/>
    <property type="match status" value="1"/>
</dbReference>
<comment type="caution">
    <text evidence="13">The sequence shown here is derived from an EMBL/GenBank/DDBJ whole genome shotgun (WGS) entry which is preliminary data.</text>
</comment>
<evidence type="ECO:0000256" key="4">
    <source>
        <dbReference type="ARBA" id="ARBA00014281"/>
    </source>
</evidence>
<dbReference type="InterPro" id="IPR001989">
    <property type="entry name" value="Radical_activat_CS"/>
</dbReference>
<proteinExistence type="inferred from homology"/>
<dbReference type="Pfam" id="PF13353">
    <property type="entry name" value="Fer4_12"/>
    <property type="match status" value="1"/>
</dbReference>
<evidence type="ECO:0000256" key="9">
    <source>
        <dbReference type="ARBA" id="ARBA00023004"/>
    </source>
</evidence>
<keyword evidence="6" id="KW-0949">S-adenosyl-L-methionine</keyword>
<dbReference type="RefSeq" id="WP_132847277.1">
    <property type="nucleotide sequence ID" value="NZ_CP058648.1"/>
</dbReference>
<dbReference type="GO" id="GO:0004748">
    <property type="term" value="F:ribonucleoside-diphosphate reductase activity, thioredoxin disulfide as acceptor"/>
    <property type="evidence" value="ECO:0007669"/>
    <property type="project" value="TreeGrafter"/>
</dbReference>
<comment type="cofactor">
    <cofactor evidence="1">
        <name>[4Fe-4S] cluster</name>
        <dbReference type="ChEBI" id="CHEBI:49883"/>
    </cofactor>
</comment>
<comment type="function">
    <text evidence="2 12">Activation of anaerobic ribonucleoside-triphosphate reductase under anaerobic conditions by generation of an organic free radical, using S-adenosylmethionine and reduced flavodoxin as cosubstrates to produce 5'-deoxy-adenosine.</text>
</comment>
<dbReference type="EC" id="1.97.1.-" evidence="12"/>
<protein>
    <recommendedName>
        <fullName evidence="4 12">Anaerobic ribonucleoside-triphosphate reductase-activating protein</fullName>
        <ecNumber evidence="12">1.97.1.-</ecNumber>
    </recommendedName>
</protein>
<name>A0A4R2TW02_9FIRM</name>
<sequence length="173" mass="19610">MNSMVRVAGIVQESIVDGPGIRFVIFTQGCRHNCQGCHNMHTHSFNNGKLISIESIISKVKENPLLDGVTLSGGEPFEQANVLSSLSMELKKLGHNIITYSGYTYEYLVENSEKMKGWTELLQHTDILIDGPFEIEKINLNLRFRGSENQRVIDVRKTELNKKIIIAEWDYAL</sequence>
<dbReference type="Proteomes" id="UP000295504">
    <property type="component" value="Unassembled WGS sequence"/>
</dbReference>
<dbReference type="InterPro" id="IPR012837">
    <property type="entry name" value="NrdG"/>
</dbReference>
<gene>
    <name evidence="13" type="ORF">EDD79_1001200</name>
</gene>
<comment type="catalytic activity">
    <reaction evidence="11">
        <text>glycyl-[protein] + reduced [flavodoxin] + S-adenosyl-L-methionine = glycin-2-yl radical-[protein] + semiquinone [flavodoxin] + 5'-deoxyadenosine + L-methionine + H(+)</text>
        <dbReference type="Rhea" id="RHEA:61976"/>
        <dbReference type="Rhea" id="RHEA-COMP:10622"/>
        <dbReference type="Rhea" id="RHEA-COMP:14480"/>
        <dbReference type="Rhea" id="RHEA-COMP:15993"/>
        <dbReference type="Rhea" id="RHEA-COMP:15994"/>
        <dbReference type="ChEBI" id="CHEBI:15378"/>
        <dbReference type="ChEBI" id="CHEBI:17319"/>
        <dbReference type="ChEBI" id="CHEBI:29947"/>
        <dbReference type="ChEBI" id="CHEBI:32722"/>
        <dbReference type="ChEBI" id="CHEBI:57618"/>
        <dbReference type="ChEBI" id="CHEBI:57844"/>
        <dbReference type="ChEBI" id="CHEBI:59789"/>
        <dbReference type="ChEBI" id="CHEBI:140311"/>
    </reaction>
</comment>
<dbReference type="InterPro" id="IPR058240">
    <property type="entry name" value="rSAM_sf"/>
</dbReference>
<dbReference type="PROSITE" id="PS01087">
    <property type="entry name" value="RADICAL_ACTIVATING"/>
    <property type="match status" value="1"/>
</dbReference>
<evidence type="ECO:0000256" key="2">
    <source>
        <dbReference type="ARBA" id="ARBA00003852"/>
    </source>
</evidence>
<evidence type="ECO:0000256" key="7">
    <source>
        <dbReference type="ARBA" id="ARBA00022723"/>
    </source>
</evidence>
<evidence type="ECO:0000256" key="3">
    <source>
        <dbReference type="ARBA" id="ARBA00009777"/>
    </source>
</evidence>
<dbReference type="Gene3D" id="3.20.20.70">
    <property type="entry name" value="Aldolase class I"/>
    <property type="match status" value="1"/>
</dbReference>
<keyword evidence="14" id="KW-1185">Reference proteome</keyword>
<dbReference type="EMBL" id="SLYC01000001">
    <property type="protein sequence ID" value="TCQ08111.1"/>
    <property type="molecule type" value="Genomic_DNA"/>
</dbReference>
<dbReference type="SFLD" id="SFLDG01066">
    <property type="entry name" value="organic_radical-activating_enz"/>
    <property type="match status" value="1"/>
</dbReference>
<evidence type="ECO:0000256" key="11">
    <source>
        <dbReference type="ARBA" id="ARBA00047365"/>
    </source>
</evidence>
<dbReference type="AlphaFoldDB" id="A0A4R2TW02"/>
<dbReference type="InterPro" id="IPR034457">
    <property type="entry name" value="Organic_radical-activating"/>
</dbReference>
<dbReference type="SUPFAM" id="SSF102114">
    <property type="entry name" value="Radical SAM enzymes"/>
    <property type="match status" value="1"/>
</dbReference>
<dbReference type="SFLD" id="SFLDG01063">
    <property type="entry name" value="activating_enzymes__group_1"/>
    <property type="match status" value="1"/>
</dbReference>
<keyword evidence="7" id="KW-0479">Metal-binding</keyword>
<organism evidence="13 14">
    <name type="scientific">Serpentinicella alkaliphila</name>
    <dbReference type="NCBI Taxonomy" id="1734049"/>
    <lineage>
        <taxon>Bacteria</taxon>
        <taxon>Bacillati</taxon>
        <taxon>Bacillota</taxon>
        <taxon>Clostridia</taxon>
        <taxon>Peptostreptococcales</taxon>
        <taxon>Natronincolaceae</taxon>
        <taxon>Serpentinicella</taxon>
    </lineage>
</organism>
<dbReference type="CDD" id="cd01335">
    <property type="entry name" value="Radical_SAM"/>
    <property type="match status" value="1"/>
</dbReference>
<keyword evidence="8 12" id="KW-0560">Oxidoreductase</keyword>
<keyword evidence="5" id="KW-0004">4Fe-4S</keyword>
<evidence type="ECO:0000256" key="12">
    <source>
        <dbReference type="PIRNR" id="PIRNR000368"/>
    </source>
</evidence>
<evidence type="ECO:0000256" key="10">
    <source>
        <dbReference type="ARBA" id="ARBA00023014"/>
    </source>
</evidence>